<keyword evidence="2" id="KW-1185">Reference proteome</keyword>
<reference evidence="1" key="1">
    <citation type="submission" date="2022-02" db="EMBL/GenBank/DDBJ databases">
        <authorList>
            <person name="Henning P.M."/>
            <person name="McCubbin A.G."/>
            <person name="Shore J.S."/>
        </authorList>
    </citation>
    <scope>NUCLEOTIDE SEQUENCE</scope>
    <source>
        <strain evidence="1">F60SS</strain>
        <tissue evidence="1">Leaves</tissue>
    </source>
</reference>
<reference evidence="1" key="2">
    <citation type="journal article" date="2023" name="Plants (Basel)">
        <title>Annotation of the Turnera subulata (Passifloraceae) Draft Genome Reveals the S-Locus Evolved after the Divergence of Turneroideae from Passifloroideae in a Stepwise Manner.</title>
        <authorList>
            <person name="Henning P.M."/>
            <person name="Roalson E.H."/>
            <person name="Mir W."/>
            <person name="McCubbin A.G."/>
            <person name="Shore J.S."/>
        </authorList>
    </citation>
    <scope>NUCLEOTIDE SEQUENCE</scope>
    <source>
        <strain evidence="1">F60SS</strain>
    </source>
</reference>
<protein>
    <submittedName>
        <fullName evidence="1">Uncharacterized protein</fullName>
    </submittedName>
</protein>
<comment type="caution">
    <text evidence="1">The sequence shown here is derived from an EMBL/GenBank/DDBJ whole genome shotgun (WGS) entry which is preliminary data.</text>
</comment>
<dbReference type="PANTHER" id="PTHR35757">
    <property type="entry name" value="THERMOSOME SUBUNIT GAMMA"/>
    <property type="match status" value="1"/>
</dbReference>
<proteinExistence type="predicted"/>
<organism evidence="1 2">
    <name type="scientific">Turnera subulata</name>
    <dbReference type="NCBI Taxonomy" id="218843"/>
    <lineage>
        <taxon>Eukaryota</taxon>
        <taxon>Viridiplantae</taxon>
        <taxon>Streptophyta</taxon>
        <taxon>Embryophyta</taxon>
        <taxon>Tracheophyta</taxon>
        <taxon>Spermatophyta</taxon>
        <taxon>Magnoliopsida</taxon>
        <taxon>eudicotyledons</taxon>
        <taxon>Gunneridae</taxon>
        <taxon>Pentapetalae</taxon>
        <taxon>rosids</taxon>
        <taxon>fabids</taxon>
        <taxon>Malpighiales</taxon>
        <taxon>Passifloraceae</taxon>
        <taxon>Turnera</taxon>
    </lineage>
</organism>
<accession>A0A9Q0F001</accession>
<dbReference type="EMBL" id="JAKUCV010007632">
    <property type="protein sequence ID" value="KAJ4822595.1"/>
    <property type="molecule type" value="Genomic_DNA"/>
</dbReference>
<dbReference type="OrthoDB" id="45571at2759"/>
<dbReference type="PANTHER" id="PTHR35757:SF1">
    <property type="entry name" value="THERMOSOME SUBUNIT GAMMA"/>
    <property type="match status" value="1"/>
</dbReference>
<sequence>MVSSSSLSLLFNSTSSFHTHAPSYSSSPTTYGRLVSPSKALLEEPKPPNSVSLRCSQKSCVKFVAFSSTTSTQVTEDGSCGEQLLHKTSKFERFKEGSDGGSWDLQTAIVSYKSRFPSSSLVQVDLVSTIHIADKEYYKTLQEELESYDCVLYEMVISREALVKKGKLFSLKRLGGHGSYAEEFTTGSIRRQMAGILGLDVQGDCLDYGADNWFHADLDYETFEQLQLERGEDFSTLVEAMTLKAVAEDLGPWKAIFQASVYQEVEALSRLDFGAAMKIFMAKRLLCEFPGAAPDVEANSVIIGERNRAACEALTRAIDEGHKRIAILYGGGHMPDLERRLQEGFNLSPTGVRWITAWAIRCRSRESAALAFLRALAKVLRWSLRLILYLWLLRRLGSAVMHIASKFAEKHGMRSLLKAGQNS</sequence>
<gene>
    <name evidence="1" type="ORF">Tsubulata_021924</name>
</gene>
<dbReference type="Proteomes" id="UP001141552">
    <property type="component" value="Unassembled WGS sequence"/>
</dbReference>
<dbReference type="AlphaFoldDB" id="A0A9Q0F001"/>
<name>A0A9Q0F001_9ROSI</name>
<evidence type="ECO:0000313" key="1">
    <source>
        <dbReference type="EMBL" id="KAJ4822595.1"/>
    </source>
</evidence>
<evidence type="ECO:0000313" key="2">
    <source>
        <dbReference type="Proteomes" id="UP001141552"/>
    </source>
</evidence>